<dbReference type="Proteomes" id="UP000575469">
    <property type="component" value="Unassembled WGS sequence"/>
</dbReference>
<sequence length="170" mass="19157">MREQGSYLELHYHADTRKVRTYLLSLEGNEEPLRFHAGFSQADFDAGWKQVKAIDASRLTAGDIDFAMAEVAAFQERYWLDLAKAHKHDRVVCNGHHYTMHELGKGCGFGGAGFRVIWLDASKPEAHCNLSAQGRVPLWMRARIPDNAASIIEDHNHGTDHDGHQNEIAH</sequence>
<dbReference type="EMBL" id="JABBZM010000029">
    <property type="protein sequence ID" value="NMV41124.1"/>
    <property type="molecule type" value="Genomic_DNA"/>
</dbReference>
<name>A0A848P920_9RALS</name>
<protein>
    <submittedName>
        <fullName evidence="1">Uncharacterized protein</fullName>
    </submittedName>
</protein>
<organism evidence="1 2">
    <name type="scientific">Ralstonia insidiosa</name>
    <dbReference type="NCBI Taxonomy" id="190721"/>
    <lineage>
        <taxon>Bacteria</taxon>
        <taxon>Pseudomonadati</taxon>
        <taxon>Pseudomonadota</taxon>
        <taxon>Betaproteobacteria</taxon>
        <taxon>Burkholderiales</taxon>
        <taxon>Burkholderiaceae</taxon>
        <taxon>Ralstonia</taxon>
    </lineage>
</organism>
<gene>
    <name evidence="1" type="ORF">HGR00_24725</name>
</gene>
<reference evidence="1 2" key="1">
    <citation type="submission" date="2020-04" db="EMBL/GenBank/DDBJ databases">
        <title>Ralstonia insidiosa genome sequencing and assembly.</title>
        <authorList>
            <person name="Martins R.C.R."/>
            <person name="Perdigao-Neto L.V."/>
            <person name="Levin A.S.S."/>
            <person name="Costa S.F."/>
        </authorList>
    </citation>
    <scope>NUCLEOTIDE SEQUENCE [LARGE SCALE GENOMIC DNA]</scope>
    <source>
        <strain evidence="1 2">5047</strain>
    </source>
</reference>
<dbReference type="RefSeq" id="WP_169341480.1">
    <property type="nucleotide sequence ID" value="NZ_JABBZM010000029.1"/>
</dbReference>
<comment type="caution">
    <text evidence="1">The sequence shown here is derived from an EMBL/GenBank/DDBJ whole genome shotgun (WGS) entry which is preliminary data.</text>
</comment>
<accession>A0A848P920</accession>
<evidence type="ECO:0000313" key="1">
    <source>
        <dbReference type="EMBL" id="NMV41124.1"/>
    </source>
</evidence>
<evidence type="ECO:0000313" key="2">
    <source>
        <dbReference type="Proteomes" id="UP000575469"/>
    </source>
</evidence>
<dbReference type="AlphaFoldDB" id="A0A848P920"/>
<proteinExistence type="predicted"/>